<protein>
    <submittedName>
        <fullName evidence="2">ElyC/SanA/YdcF family protein</fullName>
    </submittedName>
</protein>
<dbReference type="InterPro" id="IPR051599">
    <property type="entry name" value="Cell_Envelope_Assoc"/>
</dbReference>
<comment type="caution">
    <text evidence="2">The sequence shown here is derived from an EMBL/GenBank/DDBJ whole genome shotgun (WGS) entry which is preliminary data.</text>
</comment>
<dbReference type="RefSeq" id="WP_345130417.1">
    <property type="nucleotide sequence ID" value="NZ_BAABAT010000015.1"/>
</dbReference>
<sequence length="243" mass="26809">MPKLVDRMIRAARWLAPRWRRPVRRTVRLAVRLVAAAVLLAGLATVGCTQWLRFAARGHVFTVEDVPAAPVALVLGAQVYEDGSPSPFLVARLEIARRLYETGRVHAILVSGDHGRWEYDEPSTMRQWLIDHNVPAVKVVRDYAGFDTYDSCARAVRVFGVHRAIVVSQGYHITRAVALCRHLGLDADGVGDSTMAQFHKPWMTGAVREFGAADKAAYDVVSGRDPVYLGRHETGIEDALSAG</sequence>
<reference evidence="3" key="1">
    <citation type="journal article" date="2019" name="Int. J. Syst. Evol. Microbiol.">
        <title>The Global Catalogue of Microorganisms (GCM) 10K type strain sequencing project: providing services to taxonomists for standard genome sequencing and annotation.</title>
        <authorList>
            <consortium name="The Broad Institute Genomics Platform"/>
            <consortium name="The Broad Institute Genome Sequencing Center for Infectious Disease"/>
            <person name="Wu L."/>
            <person name="Ma J."/>
        </authorList>
    </citation>
    <scope>NUCLEOTIDE SEQUENCE [LARGE SCALE GENOMIC DNA]</scope>
    <source>
        <strain evidence="3">JCM 17441</strain>
    </source>
</reference>
<evidence type="ECO:0000313" key="2">
    <source>
        <dbReference type="EMBL" id="GAA4253368.1"/>
    </source>
</evidence>
<evidence type="ECO:0000259" key="1">
    <source>
        <dbReference type="Pfam" id="PF02698"/>
    </source>
</evidence>
<accession>A0ABP8DDM4</accession>
<dbReference type="InterPro" id="IPR003848">
    <property type="entry name" value="DUF218"/>
</dbReference>
<feature type="domain" description="DUF218" evidence="1">
    <location>
        <begin position="71"/>
        <end position="187"/>
    </location>
</feature>
<dbReference type="CDD" id="cd06259">
    <property type="entry name" value="YdcF-like"/>
    <property type="match status" value="1"/>
</dbReference>
<dbReference type="EMBL" id="BAABAT010000015">
    <property type="protein sequence ID" value="GAA4253368.1"/>
    <property type="molecule type" value="Genomic_DNA"/>
</dbReference>
<evidence type="ECO:0000313" key="3">
    <source>
        <dbReference type="Proteomes" id="UP001500620"/>
    </source>
</evidence>
<dbReference type="Pfam" id="PF02698">
    <property type="entry name" value="DUF218"/>
    <property type="match status" value="1"/>
</dbReference>
<name>A0ABP8DDM4_9ACTN</name>
<proteinExistence type="predicted"/>
<dbReference type="Proteomes" id="UP001500620">
    <property type="component" value="Unassembled WGS sequence"/>
</dbReference>
<dbReference type="PANTHER" id="PTHR30336:SF6">
    <property type="entry name" value="INTEGRAL MEMBRANE PROTEIN"/>
    <property type="match status" value="1"/>
</dbReference>
<keyword evidence="3" id="KW-1185">Reference proteome</keyword>
<gene>
    <name evidence="2" type="ORF">GCM10022255_053970</name>
</gene>
<organism evidence="2 3">
    <name type="scientific">Dactylosporangium darangshiense</name>
    <dbReference type="NCBI Taxonomy" id="579108"/>
    <lineage>
        <taxon>Bacteria</taxon>
        <taxon>Bacillati</taxon>
        <taxon>Actinomycetota</taxon>
        <taxon>Actinomycetes</taxon>
        <taxon>Micromonosporales</taxon>
        <taxon>Micromonosporaceae</taxon>
        <taxon>Dactylosporangium</taxon>
    </lineage>
</organism>
<dbReference type="PANTHER" id="PTHR30336">
    <property type="entry name" value="INNER MEMBRANE PROTEIN, PROBABLE PERMEASE"/>
    <property type="match status" value="1"/>
</dbReference>